<dbReference type="Gene3D" id="3.40.50.2000">
    <property type="entry name" value="Glycogen Phosphorylase B"/>
    <property type="match status" value="1"/>
</dbReference>
<proteinExistence type="predicted"/>
<dbReference type="PANTHER" id="PTHR43415:SF3">
    <property type="entry name" value="GNAT-FAMILY ACETYLTRANSFERASE"/>
    <property type="match status" value="1"/>
</dbReference>
<reference evidence="4 5" key="1">
    <citation type="submission" date="2019-07" db="EMBL/GenBank/DDBJ databases">
        <title>The pathways for chlorine oxyanion respiration interact through the shared metabolite chlorate.</title>
        <authorList>
            <person name="Barnum T.P."/>
            <person name="Cheng Y."/>
            <person name="Hill K.A."/>
            <person name="Lucas L.N."/>
            <person name="Carlson H.K."/>
            <person name="Coates J.D."/>
        </authorList>
    </citation>
    <scope>NUCLEOTIDE SEQUENCE [LARGE SCALE GENOMIC DNA]</scope>
    <source>
        <strain evidence="4 5">SFB-1</strain>
    </source>
</reference>
<feature type="domain" description="N-acetyltransferase" evidence="3">
    <location>
        <begin position="354"/>
        <end position="500"/>
    </location>
</feature>
<feature type="binding site" evidence="2">
    <location>
        <position position="169"/>
    </location>
    <ligand>
        <name>substrate</name>
    </ligand>
</feature>
<organism evidence="4 5">
    <name type="scientific">Denitromonas halophila</name>
    <dbReference type="NCBI Taxonomy" id="1629404"/>
    <lineage>
        <taxon>Bacteria</taxon>
        <taxon>Pseudomonadati</taxon>
        <taxon>Pseudomonadota</taxon>
        <taxon>Betaproteobacteria</taxon>
        <taxon>Rhodocyclales</taxon>
        <taxon>Zoogloeaceae</taxon>
        <taxon>Denitromonas</taxon>
    </lineage>
</organism>
<evidence type="ECO:0000313" key="5">
    <source>
        <dbReference type="Proteomes" id="UP000318349"/>
    </source>
</evidence>
<dbReference type="EMBL" id="VMNI01000011">
    <property type="protein sequence ID" value="TVO75758.1"/>
    <property type="molecule type" value="Genomic_DNA"/>
</dbReference>
<keyword evidence="4" id="KW-0378">Hydrolase</keyword>
<dbReference type="Proteomes" id="UP000318349">
    <property type="component" value="Unassembled WGS sequence"/>
</dbReference>
<evidence type="ECO:0000256" key="1">
    <source>
        <dbReference type="PIRSR" id="PIRSR620023-1"/>
    </source>
</evidence>
<dbReference type="PANTHER" id="PTHR43415">
    <property type="entry name" value="SPERMIDINE N(1)-ACETYLTRANSFERASE"/>
    <property type="match status" value="1"/>
</dbReference>
<evidence type="ECO:0000259" key="3">
    <source>
        <dbReference type="PROSITE" id="PS51186"/>
    </source>
</evidence>
<feature type="binding site" evidence="2">
    <location>
        <position position="269"/>
    </location>
    <ligand>
        <name>substrate</name>
    </ligand>
</feature>
<evidence type="ECO:0000256" key="2">
    <source>
        <dbReference type="PIRSR" id="PIRSR620023-2"/>
    </source>
</evidence>
<dbReference type="GO" id="GO:0016787">
    <property type="term" value="F:hydrolase activity"/>
    <property type="evidence" value="ECO:0007669"/>
    <property type="project" value="UniProtKB-KW"/>
</dbReference>
<name>A0A557R525_9RHOO</name>
<dbReference type="PROSITE" id="PS51186">
    <property type="entry name" value="GNAT"/>
    <property type="match status" value="1"/>
</dbReference>
<protein>
    <submittedName>
        <fullName evidence="4">UDP-2,4-diacetamido-2,4, 6-trideoxy-beta-L-altropyranose hydrolase</fullName>
        <ecNumber evidence="4">3.6.1.57</ecNumber>
    </submittedName>
</protein>
<comment type="caution">
    <text evidence="4">The sequence shown here is derived from an EMBL/GenBank/DDBJ whole genome shotgun (WGS) entry which is preliminary data.</text>
</comment>
<dbReference type="InterPro" id="IPR020023">
    <property type="entry name" value="PseG"/>
</dbReference>
<feature type="active site" description="Proton acceptor" evidence="1">
    <location>
        <position position="17"/>
    </location>
</feature>
<dbReference type="InterPro" id="IPR016181">
    <property type="entry name" value="Acyl_CoA_acyltransferase"/>
</dbReference>
<accession>A0A557R525</accession>
<sequence>MKIAVRTDASAQIGTGHVARCQTLADALKARGADVTFYCRHLTDGMETRLTEAGHGVKRFKGGGTPDDLPHAAWLDGDQETDASEFVEHVSNASPDWLIVDHYALDARWEKRVRRRVGNLLVIDDLADRDHDCDLLLDQNLWPDTATRYDSRLPARTRRLLGPRYCLLRPEFSRTPRHERDGRVRRILVFFGGVDAHNQTGRVLALLPRAFPLGIAVDVVIGAAHPARDSIVAQCAESGHTLHIQADRMAELIASADLSLGTGGTALWERCCGGLPTLAWPTAFNQRAQLECAAAAGLLHAPEGATHSDEIILRHLLALQESPHWLIGLSKAGLDLVDGRGTERVCREMGCTRIRIRPAAKADSAMLFEWRNSETVRRVSRDKQPIAFETHTTWLESTLARNDRKLTIGELDGAPVGVVRFDIKGDEAEVSIYLGPDETRAGLGGELLVAAEHWLMAQAEGTRRFRAEVLDDNSKSRQMFLANGYRFERTILTKGVITDD</sequence>
<dbReference type="EC" id="3.6.1.57" evidence="4"/>
<dbReference type="SUPFAM" id="SSF53756">
    <property type="entry name" value="UDP-Glycosyltransferase/glycogen phosphorylase"/>
    <property type="match status" value="1"/>
</dbReference>
<dbReference type="SUPFAM" id="SSF55729">
    <property type="entry name" value="Acyl-CoA N-acyltransferases (Nat)"/>
    <property type="match status" value="1"/>
</dbReference>
<evidence type="ECO:0000313" key="4">
    <source>
        <dbReference type="EMBL" id="TVO75758.1"/>
    </source>
</evidence>
<dbReference type="NCBIfam" id="TIGR03590">
    <property type="entry name" value="PseG"/>
    <property type="match status" value="1"/>
</dbReference>
<gene>
    <name evidence="4" type="primary">pseG</name>
    <name evidence="4" type="ORF">FHP89_12455</name>
</gene>
<dbReference type="Pfam" id="PF13302">
    <property type="entry name" value="Acetyltransf_3"/>
    <property type="match status" value="1"/>
</dbReference>
<dbReference type="InterPro" id="IPR000182">
    <property type="entry name" value="GNAT_dom"/>
</dbReference>
<dbReference type="GO" id="GO:0016747">
    <property type="term" value="F:acyltransferase activity, transferring groups other than amino-acyl groups"/>
    <property type="evidence" value="ECO:0007669"/>
    <property type="project" value="InterPro"/>
</dbReference>
<dbReference type="Gene3D" id="3.40.630.30">
    <property type="match status" value="1"/>
</dbReference>
<dbReference type="AlphaFoldDB" id="A0A557R525"/>
<dbReference type="Gene3D" id="3.40.50.11190">
    <property type="match status" value="1"/>
</dbReference>